<evidence type="ECO:0000256" key="4">
    <source>
        <dbReference type="ARBA" id="ARBA00023163"/>
    </source>
</evidence>
<organism evidence="6 7">
    <name type="scientific">Alteromonas arenosi</name>
    <dbReference type="NCBI Taxonomy" id="3055817"/>
    <lineage>
        <taxon>Bacteria</taxon>
        <taxon>Pseudomonadati</taxon>
        <taxon>Pseudomonadota</taxon>
        <taxon>Gammaproteobacteria</taxon>
        <taxon>Alteromonadales</taxon>
        <taxon>Alteromonadaceae</taxon>
        <taxon>Alteromonas/Salinimonas group</taxon>
        <taxon>Alteromonas</taxon>
    </lineage>
</organism>
<evidence type="ECO:0000256" key="1">
    <source>
        <dbReference type="ARBA" id="ARBA00009437"/>
    </source>
</evidence>
<proteinExistence type="inferred from homology"/>
<dbReference type="InterPro" id="IPR036388">
    <property type="entry name" value="WH-like_DNA-bd_sf"/>
</dbReference>
<keyword evidence="2" id="KW-0805">Transcription regulation</keyword>
<gene>
    <name evidence="6" type="ORF">QTP81_13215</name>
</gene>
<dbReference type="InterPro" id="IPR005119">
    <property type="entry name" value="LysR_subst-bd"/>
</dbReference>
<dbReference type="RefSeq" id="WP_289366163.1">
    <property type="nucleotide sequence ID" value="NZ_JAUCBP010000011.1"/>
</dbReference>
<keyword evidence="7" id="KW-1185">Reference proteome</keyword>
<sequence>MNSLTFRLLQVYQQVVDSGSVTAASAALGLSQPTVSLQLKKLSSLFGMVLLEQQHGQLQLTEAGKAVYQCAQEVLTSQARLNSYIQALQGMETGTLKIAVVTTAKYVIPPLLADFCNAHPGIEVTLKVANRAQLIERLKNNQDDIYIFSQPPEDMPITAEAFLLNKLSVIAPHNYSGPDHCTLASLADQRVLLREQGSGTRKLIDEYCRKNGIEFTQPMIIESNEAIRLAVATGLGIAIISEHTLAHTPTDDVKLLSVNDFPLHNHWQAVTLNSRPESLAASGFKQFLREHGDVTG</sequence>
<keyword evidence="4" id="KW-0804">Transcription</keyword>
<comment type="similarity">
    <text evidence="1">Belongs to the LysR transcriptional regulatory family.</text>
</comment>
<feature type="domain" description="HTH lysR-type" evidence="5">
    <location>
        <begin position="4"/>
        <end position="61"/>
    </location>
</feature>
<keyword evidence="3" id="KW-0238">DNA-binding</keyword>
<dbReference type="SUPFAM" id="SSF46785">
    <property type="entry name" value="Winged helix' DNA-binding domain"/>
    <property type="match status" value="1"/>
</dbReference>
<protein>
    <submittedName>
        <fullName evidence="6">LysR family transcriptional regulator</fullName>
    </submittedName>
</protein>
<dbReference type="PANTHER" id="PTHR30126">
    <property type="entry name" value="HTH-TYPE TRANSCRIPTIONAL REGULATOR"/>
    <property type="match status" value="1"/>
</dbReference>
<dbReference type="InterPro" id="IPR036390">
    <property type="entry name" value="WH_DNA-bd_sf"/>
</dbReference>
<dbReference type="Proteomes" id="UP001234343">
    <property type="component" value="Unassembled WGS sequence"/>
</dbReference>
<accession>A0ABT7T170</accession>
<dbReference type="Pfam" id="PF00126">
    <property type="entry name" value="HTH_1"/>
    <property type="match status" value="1"/>
</dbReference>
<evidence type="ECO:0000259" key="5">
    <source>
        <dbReference type="PROSITE" id="PS50931"/>
    </source>
</evidence>
<dbReference type="Gene3D" id="1.10.10.10">
    <property type="entry name" value="Winged helix-like DNA-binding domain superfamily/Winged helix DNA-binding domain"/>
    <property type="match status" value="1"/>
</dbReference>
<dbReference type="PROSITE" id="PS50931">
    <property type="entry name" value="HTH_LYSR"/>
    <property type="match status" value="1"/>
</dbReference>
<evidence type="ECO:0000313" key="6">
    <source>
        <dbReference type="EMBL" id="MDM7861554.1"/>
    </source>
</evidence>
<reference evidence="6 7" key="1">
    <citation type="submission" date="2023-06" db="EMBL/GenBank/DDBJ databases">
        <title>Alteromonas sp. ASW11-36 isolated from intertidal sand.</title>
        <authorList>
            <person name="Li Y."/>
        </authorList>
    </citation>
    <scope>NUCLEOTIDE SEQUENCE [LARGE SCALE GENOMIC DNA]</scope>
    <source>
        <strain evidence="6 7">ASW11-36</strain>
    </source>
</reference>
<dbReference type="EMBL" id="JAUCBP010000011">
    <property type="protein sequence ID" value="MDM7861554.1"/>
    <property type="molecule type" value="Genomic_DNA"/>
</dbReference>
<dbReference type="Gene3D" id="3.40.190.290">
    <property type="match status" value="1"/>
</dbReference>
<comment type="caution">
    <text evidence="6">The sequence shown here is derived from an EMBL/GenBank/DDBJ whole genome shotgun (WGS) entry which is preliminary data.</text>
</comment>
<dbReference type="SUPFAM" id="SSF53850">
    <property type="entry name" value="Periplasmic binding protein-like II"/>
    <property type="match status" value="1"/>
</dbReference>
<evidence type="ECO:0000313" key="7">
    <source>
        <dbReference type="Proteomes" id="UP001234343"/>
    </source>
</evidence>
<name>A0ABT7T170_9ALTE</name>
<dbReference type="PANTHER" id="PTHR30126:SF5">
    <property type="entry name" value="HTH-TYPE TRANSCRIPTIONAL ACTIVATOR CMPR"/>
    <property type="match status" value="1"/>
</dbReference>
<evidence type="ECO:0000256" key="2">
    <source>
        <dbReference type="ARBA" id="ARBA00023015"/>
    </source>
</evidence>
<evidence type="ECO:0000256" key="3">
    <source>
        <dbReference type="ARBA" id="ARBA00023125"/>
    </source>
</evidence>
<dbReference type="Pfam" id="PF03466">
    <property type="entry name" value="LysR_substrate"/>
    <property type="match status" value="1"/>
</dbReference>
<dbReference type="InterPro" id="IPR000847">
    <property type="entry name" value="LysR_HTH_N"/>
</dbReference>